<dbReference type="PANTHER" id="PTHR42855">
    <property type="entry name" value="ABC TRANSPORTER ATP-BINDING SUBUNIT"/>
    <property type="match status" value="1"/>
</dbReference>
<comment type="caution">
    <text evidence="5">The sequence shown here is derived from an EMBL/GenBank/DDBJ whole genome shotgun (WGS) entry which is preliminary data.</text>
</comment>
<evidence type="ECO:0000256" key="2">
    <source>
        <dbReference type="ARBA" id="ARBA00022840"/>
    </source>
</evidence>
<dbReference type="InterPro" id="IPR003593">
    <property type="entry name" value="AAA+_ATPase"/>
</dbReference>
<dbReference type="GO" id="GO:0016887">
    <property type="term" value="F:ATP hydrolysis activity"/>
    <property type="evidence" value="ECO:0007669"/>
    <property type="project" value="InterPro"/>
</dbReference>
<dbReference type="InterPro" id="IPR027417">
    <property type="entry name" value="P-loop_NTPase"/>
</dbReference>
<dbReference type="GO" id="GO:0005524">
    <property type="term" value="F:ATP binding"/>
    <property type="evidence" value="ECO:0007669"/>
    <property type="project" value="UniProtKB-KW"/>
</dbReference>
<evidence type="ECO:0000313" key="6">
    <source>
        <dbReference type="Proteomes" id="UP000295680"/>
    </source>
</evidence>
<dbReference type="Gene3D" id="3.40.50.300">
    <property type="entry name" value="P-loop containing nucleotide triphosphate hydrolases"/>
    <property type="match status" value="3"/>
</dbReference>
<dbReference type="AlphaFoldDB" id="A0A4R2JYG5"/>
<dbReference type="SMART" id="SM00382">
    <property type="entry name" value="AAA"/>
    <property type="match status" value="2"/>
</dbReference>
<keyword evidence="1" id="KW-0547">Nucleotide-binding</keyword>
<feature type="domain" description="ABC transporter" evidence="4">
    <location>
        <begin position="354"/>
        <end position="540"/>
    </location>
</feature>
<dbReference type="InterPro" id="IPR032781">
    <property type="entry name" value="ABC_tran_Xtn"/>
</dbReference>
<name>A0A4R2JYG5_9PSEU</name>
<feature type="coiled-coil region" evidence="3">
    <location>
        <begin position="257"/>
        <end position="291"/>
    </location>
</feature>
<reference evidence="5 6" key="1">
    <citation type="submission" date="2019-03" db="EMBL/GenBank/DDBJ databases">
        <title>Genomic Encyclopedia of Type Strains, Phase IV (KMG-IV): sequencing the most valuable type-strain genomes for metagenomic binning, comparative biology and taxonomic classification.</title>
        <authorList>
            <person name="Goeker M."/>
        </authorList>
    </citation>
    <scope>NUCLEOTIDE SEQUENCE [LARGE SCALE GENOMIC DNA]</scope>
    <source>
        <strain evidence="5 6">DSM 45934</strain>
    </source>
</reference>
<evidence type="ECO:0000259" key="4">
    <source>
        <dbReference type="PROSITE" id="PS50893"/>
    </source>
</evidence>
<evidence type="ECO:0000256" key="3">
    <source>
        <dbReference type="SAM" id="Coils"/>
    </source>
</evidence>
<dbReference type="InterPro" id="IPR003439">
    <property type="entry name" value="ABC_transporter-like_ATP-bd"/>
</dbReference>
<dbReference type="Proteomes" id="UP000295680">
    <property type="component" value="Unassembled WGS sequence"/>
</dbReference>
<dbReference type="InterPro" id="IPR017871">
    <property type="entry name" value="ABC_transporter-like_CS"/>
</dbReference>
<keyword evidence="2 5" id="KW-0067">ATP-binding</keyword>
<feature type="domain" description="ABC transporter" evidence="4">
    <location>
        <begin position="19"/>
        <end position="269"/>
    </location>
</feature>
<dbReference type="PROSITE" id="PS50893">
    <property type="entry name" value="ABC_TRANSPORTER_2"/>
    <property type="match status" value="2"/>
</dbReference>
<dbReference type="PANTHER" id="PTHR42855:SF1">
    <property type="entry name" value="ABC TRANSPORTER DOMAIN-CONTAINING PROTEIN"/>
    <property type="match status" value="1"/>
</dbReference>
<protein>
    <submittedName>
        <fullName evidence="5">Macrolide transport system ATP-binding/permease protein</fullName>
    </submittedName>
</protein>
<sequence>MPGGPQQPPSGGGRMSLYLSANDLTKVYGDRRVLHEVSLNASPGQRLGLVGENGVGKSTLLRLLAGVEEPDTGDVVRPPDCGFLTQELPFGLDQTVGDVLDDALAEIRAAVRRLDDLAGRLDDPAALAEYGDVLEWAQAHDVWDADRRAAMVVDGLGLGEVSLGRRLGAMSGGERSRLGLAALLVRQPGALLLDEPTNHLDDDAMVFLETQLRRLPGVVVIASHDRVFLDAVCTDIVDLDPARGGVTRYGGAYTDYLVAKRAERVRWEQQYANEQEELKELRQAVSVTARSVAPHNRPPRDNDKFIHHFKGARVQTAISRRVRNAQHRLDELTRTQVRRPPEPLRFAGTLTAASTADNLLLALRDVQVAGRLRIERLDVRTSARLMVTGLNGAGKSTLLNVLAGRLVPDNGEVRRAGGVRVGMLDQDVVFAEPAKTPRQLYSGAVALTDLGLVAPRDMDRPVGQLSVGQRRRLALAMLVGRPPEVLLLDEPTNHLSLSLVEELEDALRQAPGAVVIASHDRWLRRTWSGAEVVLHAGRVA</sequence>
<gene>
    <name evidence="5" type="ORF">EV192_102626</name>
</gene>
<evidence type="ECO:0000256" key="1">
    <source>
        <dbReference type="ARBA" id="ARBA00022741"/>
    </source>
</evidence>
<dbReference type="EMBL" id="SLWS01000002">
    <property type="protein sequence ID" value="TCO62488.1"/>
    <property type="molecule type" value="Genomic_DNA"/>
</dbReference>
<proteinExistence type="predicted"/>
<dbReference type="CDD" id="cd03221">
    <property type="entry name" value="ABCF_EF-3"/>
    <property type="match status" value="2"/>
</dbReference>
<evidence type="ECO:0000313" key="5">
    <source>
        <dbReference type="EMBL" id="TCO62488.1"/>
    </source>
</evidence>
<dbReference type="InterPro" id="IPR051309">
    <property type="entry name" value="ABCF_ATPase"/>
</dbReference>
<accession>A0A4R2JYG5</accession>
<dbReference type="Pfam" id="PF00005">
    <property type="entry name" value="ABC_tran"/>
    <property type="match status" value="2"/>
</dbReference>
<dbReference type="PROSITE" id="PS00211">
    <property type="entry name" value="ABC_TRANSPORTER_1"/>
    <property type="match status" value="2"/>
</dbReference>
<dbReference type="Pfam" id="PF12848">
    <property type="entry name" value="ABC_tran_Xtn"/>
    <property type="match status" value="1"/>
</dbReference>
<organism evidence="5 6">
    <name type="scientific">Actinocrispum wychmicini</name>
    <dbReference type="NCBI Taxonomy" id="1213861"/>
    <lineage>
        <taxon>Bacteria</taxon>
        <taxon>Bacillati</taxon>
        <taxon>Actinomycetota</taxon>
        <taxon>Actinomycetes</taxon>
        <taxon>Pseudonocardiales</taxon>
        <taxon>Pseudonocardiaceae</taxon>
        <taxon>Actinocrispum</taxon>
    </lineage>
</organism>
<dbReference type="FunFam" id="3.40.50.300:FF:000011">
    <property type="entry name" value="Putative ABC transporter ATP-binding component"/>
    <property type="match status" value="1"/>
</dbReference>
<keyword evidence="6" id="KW-1185">Reference proteome</keyword>
<keyword evidence="3" id="KW-0175">Coiled coil</keyword>
<dbReference type="SUPFAM" id="SSF52540">
    <property type="entry name" value="P-loop containing nucleoside triphosphate hydrolases"/>
    <property type="match status" value="2"/>
</dbReference>